<dbReference type="PANTHER" id="PTHR47505">
    <property type="entry name" value="DNA UTILIZATION PROTEIN YHGH"/>
    <property type="match status" value="1"/>
</dbReference>
<evidence type="ECO:0000256" key="1">
    <source>
        <dbReference type="ARBA" id="ARBA00008007"/>
    </source>
</evidence>
<name>A0A0R2QBV7_9ACTN</name>
<dbReference type="InterPro" id="IPR000836">
    <property type="entry name" value="PRTase_dom"/>
</dbReference>
<evidence type="ECO:0000313" key="3">
    <source>
        <dbReference type="EMBL" id="KRO47831.1"/>
    </source>
</evidence>
<organism evidence="3 4">
    <name type="scientific">Acidimicrobiia bacterium BACL6 MAG-120924-bin43</name>
    <dbReference type="NCBI Taxonomy" id="1655583"/>
    <lineage>
        <taxon>Bacteria</taxon>
        <taxon>Bacillati</taxon>
        <taxon>Actinomycetota</taxon>
        <taxon>Acidimicrobiia</taxon>
        <taxon>acIV cluster</taxon>
    </lineage>
</organism>
<dbReference type="Pfam" id="PF00156">
    <property type="entry name" value="Pribosyltran"/>
    <property type="match status" value="1"/>
</dbReference>
<dbReference type="PANTHER" id="PTHR47505:SF1">
    <property type="entry name" value="DNA UTILIZATION PROTEIN YHGH"/>
    <property type="match status" value="1"/>
</dbReference>
<feature type="domain" description="Phosphoribosyltransferase" evidence="2">
    <location>
        <begin position="82"/>
        <end position="169"/>
    </location>
</feature>
<dbReference type="SUPFAM" id="SSF53271">
    <property type="entry name" value="PRTase-like"/>
    <property type="match status" value="1"/>
</dbReference>
<comment type="caution">
    <text evidence="3">The sequence shown here is derived from an EMBL/GenBank/DDBJ whole genome shotgun (WGS) entry which is preliminary data.</text>
</comment>
<gene>
    <name evidence="3" type="ORF">ABR75_06505</name>
</gene>
<dbReference type="AlphaFoldDB" id="A0A0R2QBV7"/>
<evidence type="ECO:0000313" key="4">
    <source>
        <dbReference type="Proteomes" id="UP000051017"/>
    </source>
</evidence>
<dbReference type="Gene3D" id="3.40.50.2020">
    <property type="match status" value="1"/>
</dbReference>
<dbReference type="Proteomes" id="UP000051017">
    <property type="component" value="Unassembled WGS sequence"/>
</dbReference>
<sequence length="177" mass="19819">MAQPECDAAVVAVAYEGIARRLILNLKYRNRRQVVTVLAELLAQRIYQRPHQGLLSNSTDFDMVTWAPTSTARVRRRGHDQAELLARRLARVLDVPCRRLLIKVSTNVQTGASREQRLRGSVYSARKMRVNSHVIVVDDVVTTGTTLRCAADALHKVGARQVTCVAVASALRHDLRR</sequence>
<proteinExistence type="inferred from homology"/>
<dbReference type="EMBL" id="LIBJ01000128">
    <property type="protein sequence ID" value="KRO47831.1"/>
    <property type="molecule type" value="Genomic_DNA"/>
</dbReference>
<dbReference type="InterPro" id="IPR029057">
    <property type="entry name" value="PRTase-like"/>
</dbReference>
<dbReference type="InterPro" id="IPR051910">
    <property type="entry name" value="ComF/GntX_DNA_util-trans"/>
</dbReference>
<evidence type="ECO:0000259" key="2">
    <source>
        <dbReference type="Pfam" id="PF00156"/>
    </source>
</evidence>
<accession>A0A0R2QBV7</accession>
<protein>
    <recommendedName>
        <fullName evidence="2">Phosphoribosyltransferase domain-containing protein</fullName>
    </recommendedName>
</protein>
<reference evidence="3 4" key="1">
    <citation type="submission" date="2015-10" db="EMBL/GenBank/DDBJ databases">
        <title>Metagenome-Assembled Genomes uncover a global brackish microbiome.</title>
        <authorList>
            <person name="Hugerth L.W."/>
            <person name="Larsson J."/>
            <person name="Alneberg J."/>
            <person name="Lindh M.V."/>
            <person name="Legrand C."/>
            <person name="Pinhassi J."/>
            <person name="Andersson A.F."/>
        </authorList>
    </citation>
    <scope>NUCLEOTIDE SEQUENCE [LARGE SCALE GENOMIC DNA]</scope>
    <source>
        <strain evidence="3">BACL6 MAG-120924-bin43</strain>
    </source>
</reference>
<comment type="similarity">
    <text evidence="1">Belongs to the ComF/GntX family.</text>
</comment>